<dbReference type="AlphaFoldDB" id="A0A679FS80"/>
<evidence type="ECO:0000313" key="2">
    <source>
        <dbReference type="Proteomes" id="UP000501421"/>
    </source>
</evidence>
<evidence type="ECO:0000313" key="1">
    <source>
        <dbReference type="EMBL" id="BBW97939.1"/>
    </source>
</evidence>
<sequence length="73" mass="8508">MFSQGAYLSPNETFKQVVNSGMLLSEEKFIHVSEFVKKNKKKINNNIEIRQNMFYICNKRKKGVETLKIAPKV</sequence>
<dbReference type="EMBL" id="AP022557">
    <property type="protein sequence ID" value="BBW97939.1"/>
    <property type="molecule type" value="Genomic_DNA"/>
</dbReference>
<reference evidence="2" key="1">
    <citation type="journal article" date="2020" name="Microbiol. Resour. Announc.">
        <title>Complete Genome Sequence of Geobacillus sp. Strain E55-1, Isolated from Mine Geyser in Japan.</title>
        <authorList>
            <person name="Miyazaki K."/>
            <person name="Hase E."/>
            <person name="Tokito N."/>
        </authorList>
    </citation>
    <scope>NUCLEOTIDE SEQUENCE [LARGE SCALE GENOMIC DNA]</scope>
    <source>
        <strain evidence="2">E55-1</strain>
    </source>
</reference>
<proteinExistence type="predicted"/>
<gene>
    <name evidence="1" type="ORF">GsuE55_27720</name>
</gene>
<dbReference type="Proteomes" id="UP000501421">
    <property type="component" value="Chromosome"/>
</dbReference>
<organism evidence="1 2">
    <name type="scientific">Geobacillus subterraneus</name>
    <dbReference type="NCBI Taxonomy" id="129338"/>
    <lineage>
        <taxon>Bacteria</taxon>
        <taxon>Bacillati</taxon>
        <taxon>Bacillota</taxon>
        <taxon>Bacilli</taxon>
        <taxon>Bacillales</taxon>
        <taxon>Anoxybacillaceae</taxon>
        <taxon>Geobacillus</taxon>
    </lineage>
</organism>
<protein>
    <submittedName>
        <fullName evidence="1">Uncharacterized protein</fullName>
    </submittedName>
</protein>
<keyword evidence="2" id="KW-1185">Reference proteome</keyword>
<accession>A0A679FS80</accession>
<name>A0A679FS80_9BACL</name>